<dbReference type="Proteomes" id="UP000298664">
    <property type="component" value="Chromosome Linear"/>
</dbReference>
<dbReference type="AlphaFoldDB" id="A0AAF0HA27"/>
<accession>A0AAF0HA27</accession>
<evidence type="ECO:0000313" key="2">
    <source>
        <dbReference type="Proteomes" id="UP000298664"/>
    </source>
</evidence>
<dbReference type="GO" id="GO:0016757">
    <property type="term" value="F:glycosyltransferase activity"/>
    <property type="evidence" value="ECO:0007669"/>
    <property type="project" value="InterPro"/>
</dbReference>
<reference evidence="1" key="1">
    <citation type="submission" date="2023-05" db="EMBL/GenBank/DDBJ databases">
        <title>Complete genome sequence of Agrobacterium larrymoorei CFBP5477.</title>
        <authorList>
            <person name="Yen H.-C."/>
            <person name="Chou L."/>
            <person name="Lin Y.-C."/>
            <person name="Lai E.-M."/>
            <person name="Kuo C.-H."/>
        </authorList>
    </citation>
    <scope>NUCLEOTIDE SEQUENCE</scope>
    <source>
        <strain evidence="1">CFBP5477</strain>
    </source>
</reference>
<dbReference type="Gene3D" id="3.90.550.10">
    <property type="entry name" value="Spore Coat Polysaccharide Biosynthesis Protein SpsA, Chain A"/>
    <property type="match status" value="1"/>
</dbReference>
<name>A0AAF0HA27_9HYPH</name>
<sequence length="319" mass="36129">MSQHATVIVTDLGFLVPSLVVAEQIFAQANDITDIIVYLVDVSSELASSLIDSFPNLRFHTLSGSEYGFKDNVHFREGHVPPATIARLVLGSHLPDRYTDITYIDGDTQITGDIRPFLLHRPANGAIGVGRGSPWLKAGRNPSWDHQYLSGLNNVSADRYFNAGVLQFSRQTWLEIGPSALQFFFDHSHSCVHHDQSALNAVCKDRTEFFSPLNNFHTSFAQLIFKGDISPRIVHFTGRTKPWVYTSSPWGRRFAKPYVDILEKHAFLRPFLQVSPINSTVKQAIRESKMWVKSARSIQDRISNGLLLKRHMLEHQYRV</sequence>
<dbReference type="SUPFAM" id="SSF53448">
    <property type="entry name" value="Nucleotide-diphospho-sugar transferases"/>
    <property type="match status" value="1"/>
</dbReference>
<dbReference type="EMBL" id="CP124734">
    <property type="protein sequence ID" value="WHA43219.1"/>
    <property type="molecule type" value="Genomic_DNA"/>
</dbReference>
<evidence type="ECO:0000313" key="1">
    <source>
        <dbReference type="EMBL" id="WHA43219.1"/>
    </source>
</evidence>
<protein>
    <submittedName>
        <fullName evidence="1">Glycosyltransferase</fullName>
    </submittedName>
</protein>
<dbReference type="InterPro" id="IPR029044">
    <property type="entry name" value="Nucleotide-diphossugar_trans"/>
</dbReference>
<proteinExistence type="predicted"/>
<dbReference type="RefSeq" id="WP_137395170.1">
    <property type="nucleotide sequence ID" value="NZ_CP124734.1"/>
</dbReference>
<organism evidence="1 2">
    <name type="scientific">Agrobacterium larrymoorei</name>
    <dbReference type="NCBI Taxonomy" id="160699"/>
    <lineage>
        <taxon>Bacteria</taxon>
        <taxon>Pseudomonadati</taxon>
        <taxon>Pseudomonadota</taxon>
        <taxon>Alphaproteobacteria</taxon>
        <taxon>Hyphomicrobiales</taxon>
        <taxon>Rhizobiaceae</taxon>
        <taxon>Rhizobium/Agrobacterium group</taxon>
        <taxon>Agrobacterium</taxon>
    </lineage>
</organism>
<gene>
    <name evidence="1" type="ORF">CFBP5477_018395</name>
</gene>
<dbReference type="InterPro" id="IPR002495">
    <property type="entry name" value="Glyco_trans_8"/>
</dbReference>
<dbReference type="Pfam" id="PF01501">
    <property type="entry name" value="Glyco_transf_8"/>
    <property type="match status" value="1"/>
</dbReference>